<sequence length="449" mass="53165">MKYDFYPNLYQIINQQKNVYNHKKLIIYNDDVFDYKEALNKVDQIINYLLQLKGKSTYVKIQLEHPFDIGIAAFACASAGVAFSFEKELNNLQDKSLLLLDQDLYRDVLRLQPKINQNLKIEKKINPDSPFMYTNNNMVTYKDFLNHIFGKVNRKENVSSAFYFDHDNSVSYYLFIQYLIHALFTRNSFEVVNKRLDYNLDIQSINSASENKKNILFFKPTNNYKTTYMHLWKCLESNYNIFYLNYSTNDIFNDEFYKSIQLKMKRCDIHFDAIIAYELSGIVAYNVFDDATTSQFLLMIDTPVIHHEHEEENDLLKAWTDISKNTKAANSIWEHASKYYYKLTHKESLFKNQYKSIINPLNIPNLRKKNIPMGVFCSNGSNSLEREIYTSFNWESMNELLEFKIKVDCNHSDILNLNNSIMISERLMLQLGDYSEYNKHKENLLKAFK</sequence>
<gene>
    <name evidence="1" type="ORF">KMW28_22240</name>
</gene>
<dbReference type="AlphaFoldDB" id="A0AAX1ND46"/>
<evidence type="ECO:0000313" key="2">
    <source>
        <dbReference type="Proteomes" id="UP000678679"/>
    </source>
</evidence>
<name>A0AAX1ND46_9BACT</name>
<dbReference type="RefSeq" id="WP_169662182.1">
    <property type="nucleotide sequence ID" value="NZ_CP076133.1"/>
</dbReference>
<keyword evidence="2" id="KW-1185">Reference proteome</keyword>
<dbReference type="EMBL" id="CP076133">
    <property type="protein sequence ID" value="QWG05147.1"/>
    <property type="molecule type" value="Genomic_DNA"/>
</dbReference>
<proteinExistence type="predicted"/>
<organism evidence="1 2">
    <name type="scientific">Flammeovirga yaeyamensis</name>
    <dbReference type="NCBI Taxonomy" id="367791"/>
    <lineage>
        <taxon>Bacteria</taxon>
        <taxon>Pseudomonadati</taxon>
        <taxon>Bacteroidota</taxon>
        <taxon>Cytophagia</taxon>
        <taxon>Cytophagales</taxon>
        <taxon>Flammeovirgaceae</taxon>
        <taxon>Flammeovirga</taxon>
    </lineage>
</organism>
<dbReference type="SUPFAM" id="SSF56801">
    <property type="entry name" value="Acetyl-CoA synthetase-like"/>
    <property type="match status" value="1"/>
</dbReference>
<evidence type="ECO:0000313" key="1">
    <source>
        <dbReference type="EMBL" id="QWG05147.1"/>
    </source>
</evidence>
<protein>
    <recommendedName>
        <fullName evidence="3">AMP-dependent synthetase/ligase domain-containing protein</fullName>
    </recommendedName>
</protein>
<accession>A0AAX1ND46</accession>
<reference evidence="1 2" key="1">
    <citation type="submission" date="2021-05" db="EMBL/GenBank/DDBJ databases">
        <title>Comparative genomic studies on the polysaccharide-degrading batcterial strains of the Flammeovirga genus.</title>
        <authorList>
            <person name="Zewei F."/>
            <person name="Zheng Z."/>
            <person name="Yu L."/>
            <person name="Ruyue G."/>
            <person name="Yanhong M."/>
            <person name="Yuanyuan C."/>
            <person name="Jingyan G."/>
            <person name="Wenjun H."/>
        </authorList>
    </citation>
    <scope>NUCLEOTIDE SEQUENCE [LARGE SCALE GENOMIC DNA]</scope>
    <source>
        <strain evidence="1 2">NBRC:100898</strain>
    </source>
</reference>
<dbReference type="KEGG" id="fya:KMW28_22240"/>
<evidence type="ECO:0008006" key="3">
    <source>
        <dbReference type="Google" id="ProtNLM"/>
    </source>
</evidence>
<dbReference type="Proteomes" id="UP000678679">
    <property type="component" value="Chromosome 2"/>
</dbReference>